<dbReference type="RefSeq" id="WP_128931113.1">
    <property type="nucleotide sequence ID" value="NZ_CP022221.1"/>
</dbReference>
<feature type="compositionally biased region" description="Basic and acidic residues" evidence="1">
    <location>
        <begin position="34"/>
        <end position="49"/>
    </location>
</feature>
<sequence>MTDETDKTAGRGQDGRQDRLKSALRENLKRRKVQARERAAMAEPSHNDDESLNEGPTGKADD</sequence>
<dbReference type="EMBL" id="RKMK01000010">
    <property type="protein sequence ID" value="RXG98068.1"/>
    <property type="molecule type" value="Genomic_DNA"/>
</dbReference>
<comment type="caution">
    <text evidence="2">The sequence shown here is derived from an EMBL/GenBank/DDBJ whole genome shotgun (WGS) entry which is preliminary data.</text>
</comment>
<evidence type="ECO:0000313" key="2">
    <source>
        <dbReference type="EMBL" id="RXG98068.1"/>
    </source>
</evidence>
<protein>
    <submittedName>
        <fullName evidence="2">Uncharacterized protein</fullName>
    </submittedName>
</protein>
<name>A0A4Q0QR08_9BRAD</name>
<evidence type="ECO:0000256" key="1">
    <source>
        <dbReference type="SAM" id="MobiDB-lite"/>
    </source>
</evidence>
<accession>A0A4Q0QR08</accession>
<organism evidence="2 3">
    <name type="scientific">Bradyrhizobium zhanjiangense</name>
    <dbReference type="NCBI Taxonomy" id="1325107"/>
    <lineage>
        <taxon>Bacteria</taxon>
        <taxon>Pseudomonadati</taxon>
        <taxon>Pseudomonadota</taxon>
        <taxon>Alphaproteobacteria</taxon>
        <taxon>Hyphomicrobiales</taxon>
        <taxon>Nitrobacteraceae</taxon>
        <taxon>Bradyrhizobium</taxon>
    </lineage>
</organism>
<dbReference type="Proteomes" id="UP000290174">
    <property type="component" value="Unassembled WGS sequence"/>
</dbReference>
<evidence type="ECO:0000313" key="3">
    <source>
        <dbReference type="Proteomes" id="UP000290174"/>
    </source>
</evidence>
<reference evidence="2 3" key="1">
    <citation type="submission" date="2018-11" db="EMBL/GenBank/DDBJ databases">
        <title>Bradyrhizobium sp. nov., isolated from effective nodules of peanut in China.</title>
        <authorList>
            <person name="Li Y."/>
        </authorList>
    </citation>
    <scope>NUCLEOTIDE SEQUENCE [LARGE SCALE GENOMIC DNA]</scope>
    <source>
        <strain evidence="2 3">CCBAU 51770</strain>
    </source>
</reference>
<feature type="region of interest" description="Disordered" evidence="1">
    <location>
        <begin position="1"/>
        <end position="62"/>
    </location>
</feature>
<gene>
    <name evidence="2" type="ORF">EAS61_14035</name>
</gene>
<feature type="compositionally biased region" description="Basic and acidic residues" evidence="1">
    <location>
        <begin position="1"/>
        <end position="27"/>
    </location>
</feature>
<proteinExistence type="predicted"/>
<dbReference type="AlphaFoldDB" id="A0A4Q0QR08"/>